<keyword evidence="1" id="KW-0472">Membrane</keyword>
<evidence type="ECO:0000313" key="3">
    <source>
        <dbReference type="Proteomes" id="UP001207930"/>
    </source>
</evidence>
<protein>
    <submittedName>
        <fullName evidence="2">Uncharacterized protein</fullName>
    </submittedName>
</protein>
<dbReference type="Proteomes" id="UP001207930">
    <property type="component" value="Unassembled WGS sequence"/>
</dbReference>
<feature type="transmembrane region" description="Helical" evidence="1">
    <location>
        <begin position="20"/>
        <end position="40"/>
    </location>
</feature>
<evidence type="ECO:0000256" key="1">
    <source>
        <dbReference type="SAM" id="Phobius"/>
    </source>
</evidence>
<comment type="caution">
    <text evidence="2">The sequence shown here is derived from an EMBL/GenBank/DDBJ whole genome shotgun (WGS) entry which is preliminary data.</text>
</comment>
<evidence type="ECO:0000313" key="2">
    <source>
        <dbReference type="EMBL" id="MCW1885539.1"/>
    </source>
</evidence>
<gene>
    <name evidence="2" type="ORF">OKA04_12435</name>
</gene>
<dbReference type="EMBL" id="JAPDDS010000006">
    <property type="protein sequence ID" value="MCW1885539.1"/>
    <property type="molecule type" value="Genomic_DNA"/>
</dbReference>
<dbReference type="RefSeq" id="WP_264501495.1">
    <property type="nucleotide sequence ID" value="NZ_JAPDDS010000006.1"/>
</dbReference>
<reference evidence="2 3" key="1">
    <citation type="submission" date="2022-10" db="EMBL/GenBank/DDBJ databases">
        <title>Luteolibacter flavescens strain MCCC 1K03193, whole genome shotgun sequencing project.</title>
        <authorList>
            <person name="Zhao G."/>
            <person name="Shen L."/>
        </authorList>
    </citation>
    <scope>NUCLEOTIDE SEQUENCE [LARGE SCALE GENOMIC DNA]</scope>
    <source>
        <strain evidence="2 3">MCCC 1K03193</strain>
    </source>
</reference>
<sequence>MNTLSSFIADTSGHSEKVLIYTLIGGHVVTLVTLIVKAIIDQMNRVQDRLDKQLALTEGRQRETRLVAKIDENTKISKEAFVAANGHNEKIATAVELAQKAMETAATKEVHATVELRQAETK</sequence>
<name>A0ABT3FQE9_9BACT</name>
<organism evidence="2 3">
    <name type="scientific">Luteolibacter flavescens</name>
    <dbReference type="NCBI Taxonomy" id="1859460"/>
    <lineage>
        <taxon>Bacteria</taxon>
        <taxon>Pseudomonadati</taxon>
        <taxon>Verrucomicrobiota</taxon>
        <taxon>Verrucomicrobiia</taxon>
        <taxon>Verrucomicrobiales</taxon>
        <taxon>Verrucomicrobiaceae</taxon>
        <taxon>Luteolibacter</taxon>
    </lineage>
</organism>
<keyword evidence="3" id="KW-1185">Reference proteome</keyword>
<keyword evidence="1" id="KW-0812">Transmembrane</keyword>
<proteinExistence type="predicted"/>
<keyword evidence="1" id="KW-1133">Transmembrane helix</keyword>
<accession>A0ABT3FQE9</accession>